<dbReference type="KEGG" id="adl:AURDEDRAFT_171196"/>
<dbReference type="Pfam" id="PF20493">
    <property type="entry name" value="WD-like_fungi"/>
    <property type="match status" value="1"/>
</dbReference>
<keyword evidence="4" id="KW-1185">Reference proteome</keyword>
<evidence type="ECO:0000256" key="1">
    <source>
        <dbReference type="SAM" id="SignalP"/>
    </source>
</evidence>
<dbReference type="EMBL" id="JH687810">
    <property type="protein sequence ID" value="EJD39747.1"/>
    <property type="molecule type" value="Genomic_DNA"/>
</dbReference>
<gene>
    <name evidence="3" type="ORF">AURDEDRAFT_171196</name>
</gene>
<dbReference type="InParanoid" id="J0WXN8"/>
<sequence length="171" mass="17458">MFPAKIMLAAALLAFQVAGTPVTVPPTEELVVISSEITPVGTLTYYGRVAGAANVTSDVASVCSSGNLACTPFGANAPDANTCATLIETLQDNPGQAVVPQPPLAICLLAGSRCCVSWRDPIPGLTRGHLVPSAKDILNSCVTRGFSGSISDTNLNGFCTTECLSNIADGC</sequence>
<evidence type="ECO:0000313" key="3">
    <source>
        <dbReference type="EMBL" id="EJD39747.1"/>
    </source>
</evidence>
<organism evidence="3 4">
    <name type="scientific">Auricularia subglabra (strain TFB-10046 / SS5)</name>
    <name type="common">White-rot fungus</name>
    <name type="synonym">Auricularia delicata (strain TFB10046)</name>
    <dbReference type="NCBI Taxonomy" id="717982"/>
    <lineage>
        <taxon>Eukaryota</taxon>
        <taxon>Fungi</taxon>
        <taxon>Dikarya</taxon>
        <taxon>Basidiomycota</taxon>
        <taxon>Agaricomycotina</taxon>
        <taxon>Agaricomycetes</taxon>
        <taxon>Auriculariales</taxon>
        <taxon>Auriculariaceae</taxon>
        <taxon>Auricularia</taxon>
    </lineage>
</organism>
<feature type="domain" description="WD-like" evidence="2">
    <location>
        <begin position="69"/>
        <end position="171"/>
    </location>
</feature>
<dbReference type="Proteomes" id="UP000006514">
    <property type="component" value="Unassembled WGS sequence"/>
</dbReference>
<protein>
    <recommendedName>
        <fullName evidence="2">WD-like domain-containing protein</fullName>
    </recommendedName>
</protein>
<evidence type="ECO:0000259" key="2">
    <source>
        <dbReference type="Pfam" id="PF20493"/>
    </source>
</evidence>
<feature type="chain" id="PRO_5003740826" description="WD-like domain-containing protein" evidence="1">
    <location>
        <begin position="20"/>
        <end position="171"/>
    </location>
</feature>
<keyword evidence="1" id="KW-0732">Signal</keyword>
<evidence type="ECO:0000313" key="4">
    <source>
        <dbReference type="Proteomes" id="UP000006514"/>
    </source>
</evidence>
<name>J0WXN8_AURST</name>
<dbReference type="OrthoDB" id="3936102at2759"/>
<reference evidence="4" key="1">
    <citation type="journal article" date="2012" name="Science">
        <title>The Paleozoic origin of enzymatic lignin decomposition reconstructed from 31 fungal genomes.</title>
        <authorList>
            <person name="Floudas D."/>
            <person name="Binder M."/>
            <person name="Riley R."/>
            <person name="Barry K."/>
            <person name="Blanchette R.A."/>
            <person name="Henrissat B."/>
            <person name="Martinez A.T."/>
            <person name="Otillar R."/>
            <person name="Spatafora J.W."/>
            <person name="Yadav J.S."/>
            <person name="Aerts A."/>
            <person name="Benoit I."/>
            <person name="Boyd A."/>
            <person name="Carlson A."/>
            <person name="Copeland A."/>
            <person name="Coutinho P.M."/>
            <person name="de Vries R.P."/>
            <person name="Ferreira P."/>
            <person name="Findley K."/>
            <person name="Foster B."/>
            <person name="Gaskell J."/>
            <person name="Glotzer D."/>
            <person name="Gorecki P."/>
            <person name="Heitman J."/>
            <person name="Hesse C."/>
            <person name="Hori C."/>
            <person name="Igarashi K."/>
            <person name="Jurgens J.A."/>
            <person name="Kallen N."/>
            <person name="Kersten P."/>
            <person name="Kohler A."/>
            <person name="Kuees U."/>
            <person name="Kumar T.K.A."/>
            <person name="Kuo A."/>
            <person name="LaButti K."/>
            <person name="Larrondo L.F."/>
            <person name="Lindquist E."/>
            <person name="Ling A."/>
            <person name="Lombard V."/>
            <person name="Lucas S."/>
            <person name="Lundell T."/>
            <person name="Martin R."/>
            <person name="McLaughlin D.J."/>
            <person name="Morgenstern I."/>
            <person name="Morin E."/>
            <person name="Murat C."/>
            <person name="Nagy L.G."/>
            <person name="Nolan M."/>
            <person name="Ohm R.A."/>
            <person name="Patyshakuliyeva A."/>
            <person name="Rokas A."/>
            <person name="Ruiz-Duenas F.J."/>
            <person name="Sabat G."/>
            <person name="Salamov A."/>
            <person name="Samejima M."/>
            <person name="Schmutz J."/>
            <person name="Slot J.C."/>
            <person name="St John F."/>
            <person name="Stenlid J."/>
            <person name="Sun H."/>
            <person name="Sun S."/>
            <person name="Syed K."/>
            <person name="Tsang A."/>
            <person name="Wiebenga A."/>
            <person name="Young D."/>
            <person name="Pisabarro A."/>
            <person name="Eastwood D.C."/>
            <person name="Martin F."/>
            <person name="Cullen D."/>
            <person name="Grigoriev I.V."/>
            <person name="Hibbett D.S."/>
        </authorList>
    </citation>
    <scope>NUCLEOTIDE SEQUENCE [LARGE SCALE GENOMIC DNA]</scope>
    <source>
        <strain evidence="4">TFB10046</strain>
    </source>
</reference>
<proteinExistence type="predicted"/>
<accession>J0WXN8</accession>
<dbReference type="AlphaFoldDB" id="J0WXN8"/>
<dbReference type="InterPro" id="IPR046925">
    <property type="entry name" value="WD-like_fungi"/>
</dbReference>
<feature type="signal peptide" evidence="1">
    <location>
        <begin position="1"/>
        <end position="19"/>
    </location>
</feature>